<comment type="caution">
    <text evidence="1">The sequence shown here is derived from an EMBL/GenBank/DDBJ whole genome shotgun (WGS) entry which is preliminary data.</text>
</comment>
<organism evidence="1 2">
    <name type="scientific">Nelumbo nucifera</name>
    <name type="common">Sacred lotus</name>
    <dbReference type="NCBI Taxonomy" id="4432"/>
    <lineage>
        <taxon>Eukaryota</taxon>
        <taxon>Viridiplantae</taxon>
        <taxon>Streptophyta</taxon>
        <taxon>Embryophyta</taxon>
        <taxon>Tracheophyta</taxon>
        <taxon>Spermatophyta</taxon>
        <taxon>Magnoliopsida</taxon>
        <taxon>Proteales</taxon>
        <taxon>Nelumbonaceae</taxon>
        <taxon>Nelumbo</taxon>
    </lineage>
</organism>
<proteinExistence type="predicted"/>
<reference evidence="1 2" key="1">
    <citation type="journal article" date="2020" name="Mol. Biol. Evol.">
        <title>Distinct Expression and Methylation Patterns for Genes with Different Fates following a Single Whole-Genome Duplication in Flowering Plants.</title>
        <authorList>
            <person name="Shi T."/>
            <person name="Rahmani R.S."/>
            <person name="Gugger P.F."/>
            <person name="Wang M."/>
            <person name="Li H."/>
            <person name="Zhang Y."/>
            <person name="Li Z."/>
            <person name="Wang Q."/>
            <person name="Van de Peer Y."/>
            <person name="Marchal K."/>
            <person name="Chen J."/>
        </authorList>
    </citation>
    <scope>NUCLEOTIDE SEQUENCE [LARGE SCALE GENOMIC DNA]</scope>
    <source>
        <tissue evidence="1">Leaf</tissue>
    </source>
</reference>
<dbReference type="AlphaFoldDB" id="A0A822ZUK3"/>
<sequence length="78" mass="8166">MLADVVPVQVRVSGRHSICAAPAANTAAATPAHAPKLKSLVLERLSASVVKVAPVSHVLPDNCRDTRGDEFLLIPSTK</sequence>
<evidence type="ECO:0000313" key="2">
    <source>
        <dbReference type="Proteomes" id="UP000607653"/>
    </source>
</evidence>
<keyword evidence="2" id="KW-1185">Reference proteome</keyword>
<dbReference type="EMBL" id="DUZY01000008">
    <property type="protein sequence ID" value="DAD46546.1"/>
    <property type="molecule type" value="Genomic_DNA"/>
</dbReference>
<dbReference type="Proteomes" id="UP000607653">
    <property type="component" value="Unassembled WGS sequence"/>
</dbReference>
<gene>
    <name evidence="1" type="ORF">HUJ06_016483</name>
</gene>
<evidence type="ECO:0000313" key="1">
    <source>
        <dbReference type="EMBL" id="DAD46546.1"/>
    </source>
</evidence>
<accession>A0A822ZUK3</accession>
<name>A0A822ZUK3_NELNU</name>
<protein>
    <submittedName>
        <fullName evidence="1">Uncharacterized protein</fullName>
    </submittedName>
</protein>